<organism evidence="2 3">
    <name type="scientific">Streptococcus parasanguinis (strain ATCC 15912 / DSM 6778 / CIP 104372 / LMG 14537)</name>
    <dbReference type="NCBI Taxonomy" id="760570"/>
    <lineage>
        <taxon>Bacteria</taxon>
        <taxon>Bacillati</taxon>
        <taxon>Bacillota</taxon>
        <taxon>Bacilli</taxon>
        <taxon>Lactobacillales</taxon>
        <taxon>Streptococcaceae</taxon>
        <taxon>Streptococcus</taxon>
    </lineage>
</organism>
<dbReference type="Pfam" id="PF13367">
    <property type="entry name" value="PrsW-protease"/>
    <property type="match status" value="1"/>
</dbReference>
<feature type="transmembrane region" description="Helical" evidence="1">
    <location>
        <begin position="233"/>
        <end position="250"/>
    </location>
</feature>
<protein>
    <recommendedName>
        <fullName evidence="4">PrsW family intramembrane metalloprotease</fullName>
    </recommendedName>
</protein>
<keyword evidence="1" id="KW-0472">Membrane</keyword>
<feature type="transmembrane region" description="Helical" evidence="1">
    <location>
        <begin position="209"/>
        <end position="226"/>
    </location>
</feature>
<accession>F8DGI5</accession>
<dbReference type="GO" id="GO:0008233">
    <property type="term" value="F:peptidase activity"/>
    <property type="evidence" value="ECO:0007669"/>
    <property type="project" value="InterPro"/>
</dbReference>
<feature type="transmembrane region" description="Helical" evidence="1">
    <location>
        <begin position="90"/>
        <end position="113"/>
    </location>
</feature>
<dbReference type="EMBL" id="CP002843">
    <property type="protein sequence ID" value="AEH55434.1"/>
    <property type="molecule type" value="Genomic_DNA"/>
</dbReference>
<proteinExistence type="predicted"/>
<keyword evidence="1" id="KW-1133">Transmembrane helix</keyword>
<dbReference type="KEGG" id="scp:HMPREF0833_10403"/>
<keyword evidence="1" id="KW-0812">Transmembrane</keyword>
<evidence type="ECO:0008006" key="4">
    <source>
        <dbReference type="Google" id="ProtNLM"/>
    </source>
</evidence>
<dbReference type="AlphaFoldDB" id="F8DGI5"/>
<evidence type="ECO:0000256" key="1">
    <source>
        <dbReference type="SAM" id="Phobius"/>
    </source>
</evidence>
<gene>
    <name evidence="2" type="ordered locus">HMPREF0833_10403</name>
</gene>
<feature type="transmembrane region" description="Helical" evidence="1">
    <location>
        <begin position="133"/>
        <end position="156"/>
    </location>
</feature>
<dbReference type="Proteomes" id="UP000001502">
    <property type="component" value="Chromosome"/>
</dbReference>
<sequence>MILHGKDWASSLFHFTIERSFMKRKSILFLYLLLLAIGLAYETQSLTEGWMSGSQYGIVGLSTLILLVYALPAVWALFHFAKKWKLSWVPVLFSLLGGGFVAGWLSSFANTYFHDMIQAIAPNSDFWNQYESAIAAPLFEEPFKLIPIFFVLYLFGVRRIKSIFLLAIASGLGFQIVEDFAYIRQDLPEGFSYTVSGILGRVANAPMSHWVYTGLVMLGLFLIVQASRGRKDLRLVGWGYLVAGFGLHFVGNSPFSQIVTELPIAIPVLNATGLFLIYQAYQTVERLEQAK</sequence>
<reference evidence="3" key="1">
    <citation type="submission" date="2011-06" db="EMBL/GenBank/DDBJ databases">
        <title>Complete sequence of Streptococcus parasanguinis strain ATCC 15912.</title>
        <authorList>
            <person name="Muzny D."/>
            <person name="Qin X."/>
            <person name="Buhay C."/>
            <person name="Dugan-Rocha S."/>
            <person name="Ding Y."/>
            <person name="Chen G."/>
            <person name="Hawes A."/>
            <person name="Holder M."/>
            <person name="Jhangiani S."/>
            <person name="Johnson A."/>
            <person name="Khan Z."/>
            <person name="Li Z."/>
            <person name="Liu W."/>
            <person name="Liu X."/>
            <person name="Perez L."/>
            <person name="Shen H."/>
            <person name="Wang Q."/>
            <person name="Watt J."/>
            <person name="Xi L."/>
            <person name="Xin Y."/>
            <person name="Zhou J."/>
            <person name="Deng J."/>
            <person name="Jiang H."/>
            <person name="Liu Y."/>
            <person name="Qu J."/>
            <person name="Song X.-Z."/>
            <person name="Zhang L."/>
            <person name="Villasana D."/>
            <person name="Johnson A."/>
            <person name="Liu J."/>
            <person name="Liyanage D."/>
            <person name="Lorensuhewa L."/>
            <person name="Robinson T."/>
            <person name="Song A."/>
            <person name="Song B.-B."/>
            <person name="Dinh H."/>
            <person name="Thornton R."/>
            <person name="Coyle M."/>
            <person name="Francisco L."/>
            <person name="Jackson L."/>
            <person name="Javaid M."/>
            <person name="Korchina V."/>
            <person name="Kovar C."/>
            <person name="Mata R."/>
            <person name="Mathew T."/>
            <person name="Ngo R."/>
            <person name="Nguyen L."/>
            <person name="Nguyen N."/>
            <person name="Okwuonu G."/>
            <person name="Ongeri F."/>
            <person name="Pham C."/>
            <person name="Simmons D."/>
            <person name="Wilczek-Boney K."/>
            <person name="Hale W."/>
            <person name="Jakkamsetti A."/>
            <person name="Pham P."/>
            <person name="Ruth R."/>
            <person name="San Lucas F."/>
            <person name="Warren J."/>
            <person name="Zhang J."/>
            <person name="Zhao Z."/>
            <person name="Zhou C."/>
            <person name="Zhu D."/>
            <person name="Lee S."/>
            <person name="Bess C."/>
            <person name="Blankenburg K."/>
            <person name="Forbes L."/>
            <person name="Fu Q."/>
            <person name="Gubbala S."/>
            <person name="Hirani K."/>
            <person name="Jayaseelan J.C."/>
            <person name="Lara F."/>
            <person name="Munidasa M."/>
            <person name="Palculict T."/>
            <person name="Patil S."/>
            <person name="Pu L.-L."/>
            <person name="Saada N."/>
            <person name="Tang L."/>
            <person name="Weissenberger G."/>
            <person name="Zhu Y."/>
            <person name="Hemphill L."/>
            <person name="Shang Y."/>
            <person name="Youmans B."/>
            <person name="Ayvaz T."/>
            <person name="Ross M."/>
            <person name="Santibanez J."/>
            <person name="Aqrawi P."/>
            <person name="Gross S."/>
            <person name="Joshi V."/>
            <person name="Fowler G."/>
            <person name="Nazareth L."/>
            <person name="Reid J."/>
            <person name="Worley K."/>
            <person name="Petrosino J."/>
            <person name="Highlander S."/>
            <person name="Gibbs R."/>
        </authorList>
    </citation>
    <scope>NUCLEOTIDE SEQUENCE [LARGE SCALE GENOMIC DNA]</scope>
    <source>
        <strain evidence="3">ATCC 15912 / DSM 6778 / CIP 104372 / LMG 14537</strain>
    </source>
</reference>
<feature type="transmembrane region" description="Helical" evidence="1">
    <location>
        <begin position="262"/>
        <end position="281"/>
    </location>
</feature>
<dbReference type="HOGENOM" id="CLU_084480_0_0_9"/>
<feature type="transmembrane region" description="Helical" evidence="1">
    <location>
        <begin position="163"/>
        <end position="183"/>
    </location>
</feature>
<evidence type="ECO:0000313" key="3">
    <source>
        <dbReference type="Proteomes" id="UP000001502"/>
    </source>
</evidence>
<name>F8DGI5_STREP</name>
<evidence type="ECO:0000313" key="2">
    <source>
        <dbReference type="EMBL" id="AEH55434.1"/>
    </source>
</evidence>
<dbReference type="InterPro" id="IPR026898">
    <property type="entry name" value="PrsW"/>
</dbReference>
<feature type="transmembrane region" description="Helical" evidence="1">
    <location>
        <begin position="56"/>
        <end position="78"/>
    </location>
</feature>